<dbReference type="STRING" id="576117.SAMN04488138_13111"/>
<keyword evidence="2" id="KW-0808">Transferase</keyword>
<dbReference type="SUPFAM" id="SSF53067">
    <property type="entry name" value="Actin-like ATPase domain"/>
    <property type="match status" value="1"/>
</dbReference>
<dbReference type="GO" id="GO:0005975">
    <property type="term" value="P:carbohydrate metabolic process"/>
    <property type="evidence" value="ECO:0007669"/>
    <property type="project" value="InterPro"/>
</dbReference>
<evidence type="ECO:0000256" key="1">
    <source>
        <dbReference type="ARBA" id="ARBA00009156"/>
    </source>
</evidence>
<evidence type="ECO:0000256" key="3">
    <source>
        <dbReference type="ARBA" id="ARBA00022777"/>
    </source>
</evidence>
<protein>
    <submittedName>
        <fullName evidence="6">Sugar (Pentulose or hexulose) kinase</fullName>
    </submittedName>
</protein>
<dbReference type="GO" id="GO:0016301">
    <property type="term" value="F:kinase activity"/>
    <property type="evidence" value="ECO:0007669"/>
    <property type="project" value="UniProtKB-KW"/>
</dbReference>
<dbReference type="PANTHER" id="PTHR43095">
    <property type="entry name" value="SUGAR KINASE"/>
    <property type="match status" value="1"/>
</dbReference>
<dbReference type="RefSeq" id="WP_066598630.1">
    <property type="nucleotide sequence ID" value="NZ_FORY01000031.1"/>
</dbReference>
<feature type="domain" description="Carbohydrate kinase FGGY N-terminal" evidence="4">
    <location>
        <begin position="8"/>
        <end position="242"/>
    </location>
</feature>
<comment type="similarity">
    <text evidence="1">Belongs to the FGGY kinase family.</text>
</comment>
<dbReference type="Proteomes" id="UP000183299">
    <property type="component" value="Unassembled WGS sequence"/>
</dbReference>
<dbReference type="PANTHER" id="PTHR43095:SF5">
    <property type="entry name" value="XYLULOSE KINASE"/>
    <property type="match status" value="1"/>
</dbReference>
<feature type="domain" description="Carbohydrate kinase FGGY C-terminal" evidence="5">
    <location>
        <begin position="250"/>
        <end position="424"/>
    </location>
</feature>
<dbReference type="Pfam" id="PF21546">
    <property type="entry name" value="FGGY_C_2"/>
    <property type="match status" value="1"/>
</dbReference>
<name>A0A1I3WWM3_9RHOB</name>
<dbReference type="InterPro" id="IPR043129">
    <property type="entry name" value="ATPase_NBD"/>
</dbReference>
<dbReference type="AlphaFoldDB" id="A0A1I3WWM3"/>
<dbReference type="Gene3D" id="3.30.420.40">
    <property type="match status" value="2"/>
</dbReference>
<evidence type="ECO:0000259" key="4">
    <source>
        <dbReference type="Pfam" id="PF00370"/>
    </source>
</evidence>
<dbReference type="GeneID" id="98666864"/>
<dbReference type="InterPro" id="IPR049382">
    <property type="entry name" value="FGGY_C_2"/>
</dbReference>
<keyword evidence="3 6" id="KW-0418">Kinase</keyword>
<reference evidence="6 7" key="1">
    <citation type="submission" date="2016-10" db="EMBL/GenBank/DDBJ databases">
        <authorList>
            <person name="de Groot N.N."/>
        </authorList>
    </citation>
    <scope>NUCLEOTIDE SEQUENCE [LARGE SCALE GENOMIC DNA]</scope>
    <source>
        <strain evidence="6 7">CGMCC 1.8891</strain>
    </source>
</reference>
<proteinExistence type="inferred from homology"/>
<dbReference type="Pfam" id="PF00370">
    <property type="entry name" value="FGGY_N"/>
    <property type="match status" value="1"/>
</dbReference>
<gene>
    <name evidence="6" type="ORF">SAMN04488138_13111</name>
</gene>
<evidence type="ECO:0000259" key="5">
    <source>
        <dbReference type="Pfam" id="PF21546"/>
    </source>
</evidence>
<keyword evidence="7" id="KW-1185">Reference proteome</keyword>
<dbReference type="EMBL" id="FORY01000031">
    <property type="protein sequence ID" value="SFK10801.1"/>
    <property type="molecule type" value="Genomic_DNA"/>
</dbReference>
<dbReference type="InterPro" id="IPR018484">
    <property type="entry name" value="FGGY_N"/>
</dbReference>
<sequence>MTTPRHIAVLDVGKTNAKLALVDGVSLSEIAVVTRPNTVLDGPPWPHFDLEGHWAFFLDNLAAFHKSHGVDAISVTTHGASAVLLDTDGNLAAPMLDYEHDGPDTLATEYDAVRPPFSETGSPRLGMGLNLGAQLFWQFEVDPALQDRVAHVLTYPQYWGFRLTRKMATDVTSLGCHTDLWNPWEAKFSSLVERLGLSDSLAPAHPSADVLGMVSDDITAHTGLSPDTPVVCGIHDSNASLLPHVLGRKGAFSVVSTGTWAVVMSVGGHATPLDPDRDALVNVNALGQAVPSARFMGGREYEIIRAGGDTDVTEADRAAVLENGIQLLPAVEPGSGPFRGRDATWTALPDGQGQRMAALGFYLALMTKTCLDLVGADGPVIIEGPFARNREYLDMLATLHADGVEIAASATGTSVGAAMLFAEQVPPPLTHKVTPAQSNMLTHYAAVWQARVEKEKTCA</sequence>
<organism evidence="6 7">
    <name type="scientific">Celeribacter halophilus</name>
    <dbReference type="NCBI Taxonomy" id="576117"/>
    <lineage>
        <taxon>Bacteria</taxon>
        <taxon>Pseudomonadati</taxon>
        <taxon>Pseudomonadota</taxon>
        <taxon>Alphaproteobacteria</taxon>
        <taxon>Rhodobacterales</taxon>
        <taxon>Roseobacteraceae</taxon>
        <taxon>Celeribacter</taxon>
    </lineage>
</organism>
<accession>A0A1I3WWM3</accession>
<evidence type="ECO:0000256" key="2">
    <source>
        <dbReference type="ARBA" id="ARBA00022679"/>
    </source>
</evidence>
<evidence type="ECO:0000313" key="7">
    <source>
        <dbReference type="Proteomes" id="UP000183299"/>
    </source>
</evidence>
<dbReference type="CDD" id="cd07772">
    <property type="entry name" value="ASKHA_NBD_FGGY_NaCK-like"/>
    <property type="match status" value="1"/>
</dbReference>
<dbReference type="InterPro" id="IPR050406">
    <property type="entry name" value="FGGY_Carb_Kinase"/>
</dbReference>
<dbReference type="OrthoDB" id="9786272at2"/>
<evidence type="ECO:0000313" key="6">
    <source>
        <dbReference type="EMBL" id="SFK10801.1"/>
    </source>
</evidence>